<evidence type="ECO:0000256" key="4">
    <source>
        <dbReference type="ARBA" id="ARBA00015384"/>
    </source>
</evidence>
<dbReference type="PIRSF" id="PIRSF005413">
    <property type="entry name" value="COX11"/>
    <property type="match status" value="1"/>
</dbReference>
<keyword evidence="7 10" id="KW-1133">Transmembrane helix</keyword>
<dbReference type="Proteomes" id="UP000054729">
    <property type="component" value="Unassembled WGS sequence"/>
</dbReference>
<dbReference type="EMBL" id="LNZB01000051">
    <property type="protein sequence ID" value="KTD76400.1"/>
    <property type="molecule type" value="Genomic_DNA"/>
</dbReference>
<keyword evidence="8" id="KW-0186">Copper</keyword>
<keyword evidence="6" id="KW-0735">Signal-anchor</keyword>
<evidence type="ECO:0000256" key="9">
    <source>
        <dbReference type="ARBA" id="ARBA00023136"/>
    </source>
</evidence>
<name>A0A0W1A5A0_9GAMM</name>
<dbReference type="OrthoDB" id="9804841at2"/>
<evidence type="ECO:0000256" key="1">
    <source>
        <dbReference type="ARBA" id="ARBA00004007"/>
    </source>
</evidence>
<dbReference type="PANTHER" id="PTHR21320:SF3">
    <property type="entry name" value="CYTOCHROME C OXIDASE ASSEMBLY PROTEIN COX11, MITOCHONDRIAL-RELATED"/>
    <property type="match status" value="1"/>
</dbReference>
<feature type="transmembrane region" description="Helical" evidence="10">
    <location>
        <begin position="12"/>
        <end position="32"/>
    </location>
</feature>
<comment type="subcellular location">
    <subcellularLocation>
        <location evidence="2">Cell inner membrane</location>
        <topology evidence="2">Single-pass type II membrane protein</topology>
        <orientation evidence="2">Periplasmic side</orientation>
    </subcellularLocation>
</comment>
<organism evidence="11 12">
    <name type="scientific">Legionella waltersii</name>
    <dbReference type="NCBI Taxonomy" id="66969"/>
    <lineage>
        <taxon>Bacteria</taxon>
        <taxon>Pseudomonadati</taxon>
        <taxon>Pseudomonadota</taxon>
        <taxon>Gammaproteobacteria</taxon>
        <taxon>Legionellales</taxon>
        <taxon>Legionellaceae</taxon>
        <taxon>Legionella</taxon>
    </lineage>
</organism>
<evidence type="ECO:0000256" key="3">
    <source>
        <dbReference type="ARBA" id="ARBA00009620"/>
    </source>
</evidence>
<reference evidence="11 12" key="1">
    <citation type="submission" date="2015-11" db="EMBL/GenBank/DDBJ databases">
        <title>Genomic analysis of 38 Legionella species identifies large and diverse effector repertoires.</title>
        <authorList>
            <person name="Burstein D."/>
            <person name="Amaro F."/>
            <person name="Zusman T."/>
            <person name="Lifshitz Z."/>
            <person name="Cohen O."/>
            <person name="Gilbert J.A."/>
            <person name="Pupko T."/>
            <person name="Shuman H.A."/>
            <person name="Segal G."/>
        </authorList>
    </citation>
    <scope>NUCLEOTIDE SEQUENCE [LARGE SCALE GENOMIC DNA]</scope>
    <source>
        <strain evidence="11 12">ATCC 51914</strain>
    </source>
</reference>
<proteinExistence type="inferred from homology"/>
<dbReference type="PANTHER" id="PTHR21320">
    <property type="entry name" value="CYTOCHROME C OXIDASE ASSEMBLY PROTEIN COX11-RELATED"/>
    <property type="match status" value="1"/>
</dbReference>
<comment type="function">
    <text evidence="1">Exerts its effect at some terminal stage of cytochrome c oxidase synthesis, probably by being involved in the insertion of the copper B into subunit I.</text>
</comment>
<evidence type="ECO:0000256" key="8">
    <source>
        <dbReference type="ARBA" id="ARBA00023008"/>
    </source>
</evidence>
<protein>
    <recommendedName>
        <fullName evidence="4">Cytochrome c oxidase assembly protein CtaG</fullName>
    </recommendedName>
</protein>
<comment type="caution">
    <text evidence="11">The sequence shown here is derived from an EMBL/GenBank/DDBJ whole genome shotgun (WGS) entry which is preliminary data.</text>
</comment>
<keyword evidence="12" id="KW-1185">Reference proteome</keyword>
<dbReference type="Pfam" id="PF04442">
    <property type="entry name" value="CtaG_Cox11"/>
    <property type="match status" value="1"/>
</dbReference>
<gene>
    <name evidence="11" type="ORF">Lwal_2122</name>
</gene>
<dbReference type="PATRIC" id="fig|66969.6.peg.2311"/>
<evidence type="ECO:0000313" key="11">
    <source>
        <dbReference type="EMBL" id="KTD76400.1"/>
    </source>
</evidence>
<dbReference type="NCBIfam" id="NF003465">
    <property type="entry name" value="PRK05089.1"/>
    <property type="match status" value="1"/>
</dbReference>
<evidence type="ECO:0000256" key="2">
    <source>
        <dbReference type="ARBA" id="ARBA00004382"/>
    </source>
</evidence>
<evidence type="ECO:0000256" key="6">
    <source>
        <dbReference type="ARBA" id="ARBA00022968"/>
    </source>
</evidence>
<keyword evidence="5 10" id="KW-0812">Transmembrane</keyword>
<evidence type="ECO:0000256" key="7">
    <source>
        <dbReference type="ARBA" id="ARBA00022989"/>
    </source>
</evidence>
<dbReference type="InterPro" id="IPR023471">
    <property type="entry name" value="CtaG/Cox11_dom_sf"/>
</dbReference>
<comment type="similarity">
    <text evidence="3">Belongs to the COX11/CtaG family.</text>
</comment>
<dbReference type="GO" id="GO:0005886">
    <property type="term" value="C:plasma membrane"/>
    <property type="evidence" value="ECO:0007669"/>
    <property type="project" value="UniProtKB-SubCell"/>
</dbReference>
<sequence>MVEERKQRKLLVLLALIVLGMFGFGFALVPIYNSICSSLGINGKTSMKAVDYDESKAKIATDREILVEFIATNNSGVPWAFYPKVNKIRVHPGKIVKLAFYAENKTDHPMTVQAIPSVTPGIAAKYLKKTECFCFTQQTLNGHEAMNMPLLFHLDTDLPKDIKTVTLSYTLFDVTGRTMN</sequence>
<dbReference type="Gene3D" id="2.60.370.10">
    <property type="entry name" value="Ctag/Cox11"/>
    <property type="match status" value="1"/>
</dbReference>
<dbReference type="RefSeq" id="WP_058480760.1">
    <property type="nucleotide sequence ID" value="NZ_CAAAIQ010000001.1"/>
</dbReference>
<evidence type="ECO:0000256" key="10">
    <source>
        <dbReference type="SAM" id="Phobius"/>
    </source>
</evidence>
<evidence type="ECO:0000313" key="12">
    <source>
        <dbReference type="Proteomes" id="UP000054729"/>
    </source>
</evidence>
<dbReference type="AlphaFoldDB" id="A0A0W1A5A0"/>
<evidence type="ECO:0000256" key="5">
    <source>
        <dbReference type="ARBA" id="ARBA00022692"/>
    </source>
</evidence>
<dbReference type="SUPFAM" id="SSF110111">
    <property type="entry name" value="Ctag/Cox11"/>
    <property type="match status" value="1"/>
</dbReference>
<keyword evidence="9 10" id="KW-0472">Membrane</keyword>
<accession>A0A0W1A5A0</accession>
<dbReference type="InterPro" id="IPR007533">
    <property type="entry name" value="Cyt_c_oxidase_assmbl_CtaG"/>
</dbReference>
<dbReference type="GO" id="GO:0005507">
    <property type="term" value="F:copper ion binding"/>
    <property type="evidence" value="ECO:0007669"/>
    <property type="project" value="InterPro"/>
</dbReference>
<dbReference type="STRING" id="66969.Lwal_2122"/>